<accession>A0A0L8IGP7</accession>
<evidence type="ECO:0000313" key="2">
    <source>
        <dbReference type="EMBL" id="KOG00672.1"/>
    </source>
</evidence>
<feature type="compositionally biased region" description="Basic and acidic residues" evidence="1">
    <location>
        <begin position="50"/>
        <end position="93"/>
    </location>
</feature>
<protein>
    <submittedName>
        <fullName evidence="2">Uncharacterized protein</fullName>
    </submittedName>
</protein>
<dbReference type="EMBL" id="KQ415767">
    <property type="protein sequence ID" value="KOG00672.1"/>
    <property type="molecule type" value="Genomic_DNA"/>
</dbReference>
<dbReference type="AlphaFoldDB" id="A0A0L8IGP7"/>
<gene>
    <name evidence="2" type="ORF">OCBIM_22038793mg</name>
</gene>
<reference evidence="2" key="1">
    <citation type="submission" date="2015-07" db="EMBL/GenBank/DDBJ databases">
        <title>MeaNS - Measles Nucleotide Surveillance Program.</title>
        <authorList>
            <person name="Tran T."/>
            <person name="Druce J."/>
        </authorList>
    </citation>
    <scope>NUCLEOTIDE SEQUENCE</scope>
    <source>
        <strain evidence="2">UCB-OBI-ISO-001</strain>
        <tissue evidence="2">Gonad</tissue>
    </source>
</reference>
<evidence type="ECO:0000256" key="1">
    <source>
        <dbReference type="SAM" id="MobiDB-lite"/>
    </source>
</evidence>
<feature type="compositionally biased region" description="Basic and acidic residues" evidence="1">
    <location>
        <begin position="1"/>
        <end position="41"/>
    </location>
</feature>
<proteinExistence type="predicted"/>
<organism evidence="2">
    <name type="scientific">Octopus bimaculoides</name>
    <name type="common">California two-spotted octopus</name>
    <dbReference type="NCBI Taxonomy" id="37653"/>
    <lineage>
        <taxon>Eukaryota</taxon>
        <taxon>Metazoa</taxon>
        <taxon>Spiralia</taxon>
        <taxon>Lophotrochozoa</taxon>
        <taxon>Mollusca</taxon>
        <taxon>Cephalopoda</taxon>
        <taxon>Coleoidea</taxon>
        <taxon>Octopodiformes</taxon>
        <taxon>Octopoda</taxon>
        <taxon>Incirrata</taxon>
        <taxon>Octopodidae</taxon>
        <taxon>Octopus</taxon>
    </lineage>
</organism>
<feature type="region of interest" description="Disordered" evidence="1">
    <location>
        <begin position="1"/>
        <end position="93"/>
    </location>
</feature>
<name>A0A0L8IGP7_OCTBM</name>
<sequence>MSERKTEIRRESEGGKTKQRKTEVIKFRGVETKSNKVRGERAGVQTFGGKTERERKGGEGERERERERGSGRERKGERERERKGGRERERERE</sequence>